<dbReference type="AlphaFoldDB" id="A0A087M7A7"/>
<dbReference type="OrthoDB" id="9764591at2"/>
<dbReference type="Pfam" id="PF00496">
    <property type="entry name" value="SBP_bac_5"/>
    <property type="match status" value="1"/>
</dbReference>
<evidence type="ECO:0000256" key="2">
    <source>
        <dbReference type="ARBA" id="ARBA00005695"/>
    </source>
</evidence>
<dbReference type="EMBL" id="JQGC01000001">
    <property type="protein sequence ID" value="KFL32760.1"/>
    <property type="molecule type" value="Genomic_DNA"/>
</dbReference>
<feature type="signal peptide" evidence="5">
    <location>
        <begin position="1"/>
        <end position="22"/>
    </location>
</feature>
<organism evidence="7 8">
    <name type="scientific">Devosia riboflavina</name>
    <dbReference type="NCBI Taxonomy" id="46914"/>
    <lineage>
        <taxon>Bacteria</taxon>
        <taxon>Pseudomonadati</taxon>
        <taxon>Pseudomonadota</taxon>
        <taxon>Alphaproteobacteria</taxon>
        <taxon>Hyphomicrobiales</taxon>
        <taxon>Devosiaceae</taxon>
        <taxon>Devosia</taxon>
    </lineage>
</organism>
<feature type="domain" description="Solute-binding protein family 5" evidence="6">
    <location>
        <begin position="85"/>
        <end position="520"/>
    </location>
</feature>
<dbReference type="CDD" id="cd08509">
    <property type="entry name" value="PBP2_TmCBP_oligosaccharides_like"/>
    <property type="match status" value="1"/>
</dbReference>
<dbReference type="PANTHER" id="PTHR30290:SF9">
    <property type="entry name" value="OLIGOPEPTIDE-BINDING PROTEIN APPA"/>
    <property type="match status" value="1"/>
</dbReference>
<evidence type="ECO:0000256" key="1">
    <source>
        <dbReference type="ARBA" id="ARBA00004418"/>
    </source>
</evidence>
<dbReference type="GO" id="GO:1904680">
    <property type="term" value="F:peptide transmembrane transporter activity"/>
    <property type="evidence" value="ECO:0007669"/>
    <property type="project" value="TreeGrafter"/>
</dbReference>
<dbReference type="Gene3D" id="3.10.105.10">
    <property type="entry name" value="Dipeptide-binding Protein, Domain 3"/>
    <property type="match status" value="1"/>
</dbReference>
<dbReference type="Gene3D" id="3.40.190.10">
    <property type="entry name" value="Periplasmic binding protein-like II"/>
    <property type="match status" value="1"/>
</dbReference>
<keyword evidence="8" id="KW-1185">Reference proteome</keyword>
<dbReference type="InterPro" id="IPR039424">
    <property type="entry name" value="SBP_5"/>
</dbReference>
<comment type="similarity">
    <text evidence="2">Belongs to the bacterial solute-binding protein 5 family.</text>
</comment>
<comment type="caution">
    <text evidence="7">The sequence shown here is derived from an EMBL/GenBank/DDBJ whole genome shotgun (WGS) entry which is preliminary data.</text>
</comment>
<accession>A0A087M7A7</accession>
<gene>
    <name evidence="7" type="ORF">JP75_00990</name>
</gene>
<dbReference type="PANTHER" id="PTHR30290">
    <property type="entry name" value="PERIPLASMIC BINDING COMPONENT OF ABC TRANSPORTER"/>
    <property type="match status" value="1"/>
</dbReference>
<dbReference type="GO" id="GO:0015833">
    <property type="term" value="P:peptide transport"/>
    <property type="evidence" value="ECO:0007669"/>
    <property type="project" value="TreeGrafter"/>
</dbReference>
<dbReference type="Proteomes" id="UP000028981">
    <property type="component" value="Unassembled WGS sequence"/>
</dbReference>
<keyword evidence="4 5" id="KW-0732">Signal</keyword>
<evidence type="ECO:0000259" key="6">
    <source>
        <dbReference type="Pfam" id="PF00496"/>
    </source>
</evidence>
<dbReference type="InterPro" id="IPR000914">
    <property type="entry name" value="SBP_5_dom"/>
</dbReference>
<keyword evidence="3" id="KW-0813">Transport</keyword>
<proteinExistence type="inferred from homology"/>
<evidence type="ECO:0000256" key="3">
    <source>
        <dbReference type="ARBA" id="ARBA00022448"/>
    </source>
</evidence>
<evidence type="ECO:0000256" key="4">
    <source>
        <dbReference type="ARBA" id="ARBA00022729"/>
    </source>
</evidence>
<evidence type="ECO:0000256" key="5">
    <source>
        <dbReference type="SAM" id="SignalP"/>
    </source>
</evidence>
<feature type="chain" id="PRO_5001825966" evidence="5">
    <location>
        <begin position="23"/>
        <end position="635"/>
    </location>
</feature>
<reference evidence="7 8" key="1">
    <citation type="submission" date="2014-08" db="EMBL/GenBank/DDBJ databases">
        <authorList>
            <person name="Hassan Y.I."/>
            <person name="Lepp D."/>
            <person name="Zhou T."/>
        </authorList>
    </citation>
    <scope>NUCLEOTIDE SEQUENCE [LARGE SCALE GENOMIC DNA]</scope>
    <source>
        <strain evidence="7 8">IFO13584</strain>
    </source>
</reference>
<comment type="subcellular location">
    <subcellularLocation>
        <location evidence="1">Periplasm</location>
    </subcellularLocation>
</comment>
<evidence type="ECO:0000313" key="8">
    <source>
        <dbReference type="Proteomes" id="UP000028981"/>
    </source>
</evidence>
<dbReference type="STRING" id="46914.JP75_00990"/>
<sequence length="635" mass="70217">MLFKKLAAAALAIAAMAMPVAAQDFIAGIPRNEALIIQGPAAQNAEWFNLWAPGGGATTNGNQQLTADTLWWINPEGTGDAAWTNALAADKPVYNDDFTQMTVTLKEGIFWSDGVEFTADDVKYTVDTQIAHPGMGWSAPFTVNVESVEVPDRNTVVFNLKAPNSRFHTLFTVRWNAAWIMPKHVFETVDDPLTYAANPPVSLSAYVLHSYDTAGNWVIWKLRDDWQRTSIGQGLTEAPQVKYVVYRNAGNPDARVIEQMNHNLDVINDIAPEGMFTIARDAADSTAYWFPGFPFAHPDPTLPSVLFNHQVEPFNNKDVRWALALMIDIRSVAMGSYRGAANLAALSTPPTGSAITDYYQPMQEWLVNYEVNTGTRTIKPYDPTTAEQIAALVKPQWGDQIPSDPTQLKAMFGEGWWKQDLAAAAELLQKAGFTKNGNQWMKPDGTPFTIKLMVEGDAIPTLARAGTIIAQQWSMEGIQTTVDVAGPTNGQRLGGGDYEAAIYWTVETWGGHPDLSFFLESYHSDFIKPAGEVQPPRNLTRWQDERLDQIIEANRTVGFDDPKVVELGMDYLKLAVEEMPFIPLMAYNKFAPFDTTYWTGYPSAANPYAASGPNWSNLRYMIVALEANPNAPAAQ</sequence>
<dbReference type="RefSeq" id="WP_035077855.1">
    <property type="nucleotide sequence ID" value="NZ_JQGC01000001.1"/>
</dbReference>
<name>A0A087M7A7_9HYPH</name>
<dbReference type="SUPFAM" id="SSF53850">
    <property type="entry name" value="Periplasmic binding protein-like II"/>
    <property type="match status" value="1"/>
</dbReference>
<evidence type="ECO:0000313" key="7">
    <source>
        <dbReference type="EMBL" id="KFL32760.1"/>
    </source>
</evidence>
<protein>
    <submittedName>
        <fullName evidence="7">Peptide ABC transporter</fullName>
    </submittedName>
</protein>